<evidence type="ECO:0000256" key="2">
    <source>
        <dbReference type="SAM" id="SignalP"/>
    </source>
</evidence>
<dbReference type="EMBL" id="JACCCC010000001">
    <property type="protein sequence ID" value="NYE45654.1"/>
    <property type="molecule type" value="Genomic_DNA"/>
</dbReference>
<protein>
    <recommendedName>
        <fullName evidence="5">Lipoprotein</fullName>
    </recommendedName>
</protein>
<dbReference type="Proteomes" id="UP000589036">
    <property type="component" value="Unassembled WGS sequence"/>
</dbReference>
<sequence length="146" mass="15544">MHVTIVRRTARARAATIATAALLGVVAGCGLTGPPHERDDRLTAELEAFQRDGGERPADELFPGDWDTMHVVLGPTTAERTSRKVGAQVSIDVFSDRATLLVFMSAGEVDRTAELDMRGLPEGEYGPESVLRSTGGERPDITIGGA</sequence>
<evidence type="ECO:0008006" key="5">
    <source>
        <dbReference type="Google" id="ProtNLM"/>
    </source>
</evidence>
<feature type="region of interest" description="Disordered" evidence="1">
    <location>
        <begin position="119"/>
        <end position="146"/>
    </location>
</feature>
<evidence type="ECO:0000313" key="3">
    <source>
        <dbReference type="EMBL" id="NYE45654.1"/>
    </source>
</evidence>
<dbReference type="PROSITE" id="PS51257">
    <property type="entry name" value="PROKAR_LIPOPROTEIN"/>
    <property type="match status" value="1"/>
</dbReference>
<organism evidence="3 4">
    <name type="scientific">Spinactinospora alkalitolerans</name>
    <dbReference type="NCBI Taxonomy" id="687207"/>
    <lineage>
        <taxon>Bacteria</taxon>
        <taxon>Bacillati</taxon>
        <taxon>Actinomycetota</taxon>
        <taxon>Actinomycetes</taxon>
        <taxon>Streptosporangiales</taxon>
        <taxon>Nocardiopsidaceae</taxon>
        <taxon>Spinactinospora</taxon>
    </lineage>
</organism>
<evidence type="ECO:0000256" key="1">
    <source>
        <dbReference type="SAM" id="MobiDB-lite"/>
    </source>
</evidence>
<gene>
    <name evidence="3" type="ORF">HDA32_000774</name>
</gene>
<dbReference type="AlphaFoldDB" id="A0A852TU52"/>
<proteinExistence type="predicted"/>
<feature type="signal peptide" evidence="2">
    <location>
        <begin position="1"/>
        <end position="20"/>
    </location>
</feature>
<comment type="caution">
    <text evidence="3">The sequence shown here is derived from an EMBL/GenBank/DDBJ whole genome shotgun (WGS) entry which is preliminary data.</text>
</comment>
<feature type="chain" id="PRO_5032823850" description="Lipoprotein" evidence="2">
    <location>
        <begin position="21"/>
        <end position="146"/>
    </location>
</feature>
<reference evidence="3 4" key="1">
    <citation type="submission" date="2020-07" db="EMBL/GenBank/DDBJ databases">
        <title>Sequencing the genomes of 1000 actinobacteria strains.</title>
        <authorList>
            <person name="Klenk H.-P."/>
        </authorList>
    </citation>
    <scope>NUCLEOTIDE SEQUENCE [LARGE SCALE GENOMIC DNA]</scope>
    <source>
        <strain evidence="3 4">CXB654</strain>
    </source>
</reference>
<evidence type="ECO:0000313" key="4">
    <source>
        <dbReference type="Proteomes" id="UP000589036"/>
    </source>
</evidence>
<keyword evidence="4" id="KW-1185">Reference proteome</keyword>
<dbReference type="RefSeq" id="WP_179641834.1">
    <property type="nucleotide sequence ID" value="NZ_BAAAYY010000002.1"/>
</dbReference>
<accession>A0A852TU52</accession>
<keyword evidence="2" id="KW-0732">Signal</keyword>
<name>A0A852TU52_9ACTN</name>